<dbReference type="PANTHER" id="PTHR10019">
    <property type="entry name" value="SNF5"/>
    <property type="match status" value="1"/>
</dbReference>
<comment type="subcellular location">
    <subcellularLocation>
        <location evidence="1">Nucleus</location>
    </subcellularLocation>
</comment>
<evidence type="ECO:0008006" key="9">
    <source>
        <dbReference type="Google" id="ProtNLM"/>
    </source>
</evidence>
<feature type="region of interest" description="Disordered" evidence="6">
    <location>
        <begin position="1"/>
        <end position="21"/>
    </location>
</feature>
<evidence type="ECO:0000256" key="5">
    <source>
        <dbReference type="ARBA" id="ARBA00023242"/>
    </source>
</evidence>
<dbReference type="InterPro" id="IPR006939">
    <property type="entry name" value="SNF5"/>
</dbReference>
<evidence type="ECO:0000256" key="3">
    <source>
        <dbReference type="ARBA" id="ARBA00023015"/>
    </source>
</evidence>
<feature type="compositionally biased region" description="Low complexity" evidence="6">
    <location>
        <begin position="292"/>
        <end position="318"/>
    </location>
</feature>
<sequence>MSSTLGARQWNSTHNPPPVSNAQALYTAYHSRARTGSTLLMQPLGLAAVPPNHNPTQPPPTLTHAASFGPSRRTRGGVVNYAEMEDDDDENIDVEGESSGPALVIPSGIPGSSRASGELDRNYLGAIPPAKFIHPLKATRIHQEYFSEARLAEAASKRAIYIPIRLELNTDSHQIRDSFLWNVNETLITPNAFAHQLCLDLAIPPAQHADLIAAAISAQCEEHRWIANVHVRPRRKRKDLAIDQDSLARNTSTESNGKPGHIGPVDSDQTTTHPRDPRIEALRAELHGSSLASGQTTPGTGTGIATTSIPTSAASPASDGHVTPAPVSVNIDDELDPMNNTEESNNQTGTSDDKQVLTSAQDPTGSSSKPEDKVAGAGETDNHSEDAGSEVDSETDYETDSEVDEPDCRVIVNLDLQISTHHLHDHIEWDLSSSLTPEHFARVLCADTGLAGEAVPLVACALREALLKHTKDALEAGLIGPGAYDGRSDPLGTTTRKEAGSETLRSILRDWQDAEEYFPRLELLSAEELERRAMERERAIRRMRRETQRWGQANVSRKRFRER</sequence>
<comment type="similarity">
    <text evidence="2">Belongs to the SNF5 family.</text>
</comment>
<feature type="compositionally biased region" description="Polar residues" evidence="6">
    <location>
        <begin position="338"/>
        <end position="368"/>
    </location>
</feature>
<name>A0A8H3HIN4_9AGAM</name>
<evidence type="ECO:0000313" key="8">
    <source>
        <dbReference type="Proteomes" id="UP000663853"/>
    </source>
</evidence>
<keyword evidence="5" id="KW-0539">Nucleus</keyword>
<feature type="region of interest" description="Disordered" evidence="6">
    <location>
        <begin position="50"/>
        <end position="73"/>
    </location>
</feature>
<dbReference type="GO" id="GO:0000228">
    <property type="term" value="C:nuclear chromosome"/>
    <property type="evidence" value="ECO:0007669"/>
    <property type="project" value="InterPro"/>
</dbReference>
<gene>
    <name evidence="7" type="ORF">RDB_LOCUS145157</name>
</gene>
<dbReference type="GO" id="GO:0006338">
    <property type="term" value="P:chromatin remodeling"/>
    <property type="evidence" value="ECO:0007669"/>
    <property type="project" value="InterPro"/>
</dbReference>
<dbReference type="EMBL" id="CAJMXA010003883">
    <property type="protein sequence ID" value="CAE6519963.1"/>
    <property type="molecule type" value="Genomic_DNA"/>
</dbReference>
<reference evidence="7" key="1">
    <citation type="submission" date="2021-01" db="EMBL/GenBank/DDBJ databases">
        <authorList>
            <person name="Kaushik A."/>
        </authorList>
    </citation>
    <scope>NUCLEOTIDE SEQUENCE</scope>
    <source>
        <strain evidence="7">AG6-10EEA</strain>
    </source>
</reference>
<proteinExistence type="inferred from homology"/>
<feature type="compositionally biased region" description="Polar residues" evidence="6">
    <location>
        <begin position="247"/>
        <end position="256"/>
    </location>
</feature>
<evidence type="ECO:0000313" key="7">
    <source>
        <dbReference type="EMBL" id="CAE6519963.1"/>
    </source>
</evidence>
<protein>
    <recommendedName>
        <fullName evidence="9">Chromatin structure-remodeling complex subunit SFH1</fullName>
    </recommendedName>
</protein>
<feature type="compositionally biased region" description="Basic and acidic residues" evidence="6">
    <location>
        <begin position="369"/>
        <end position="386"/>
    </location>
</feature>
<keyword evidence="4" id="KW-0804">Transcription</keyword>
<keyword evidence="3" id="KW-0805">Transcription regulation</keyword>
<feature type="region of interest" description="Disordered" evidence="6">
    <location>
        <begin position="289"/>
        <end position="406"/>
    </location>
</feature>
<feature type="region of interest" description="Disordered" evidence="6">
    <location>
        <begin position="240"/>
        <end position="274"/>
    </location>
</feature>
<accession>A0A8H3HIN4</accession>
<evidence type="ECO:0000256" key="2">
    <source>
        <dbReference type="ARBA" id="ARBA00010239"/>
    </source>
</evidence>
<organism evidence="7 8">
    <name type="scientific">Rhizoctonia solani</name>
    <dbReference type="NCBI Taxonomy" id="456999"/>
    <lineage>
        <taxon>Eukaryota</taxon>
        <taxon>Fungi</taxon>
        <taxon>Dikarya</taxon>
        <taxon>Basidiomycota</taxon>
        <taxon>Agaricomycotina</taxon>
        <taxon>Agaricomycetes</taxon>
        <taxon>Cantharellales</taxon>
        <taxon>Ceratobasidiaceae</taxon>
        <taxon>Rhizoctonia</taxon>
    </lineage>
</organism>
<dbReference type="AlphaFoldDB" id="A0A8H3HIN4"/>
<comment type="caution">
    <text evidence="7">The sequence shown here is derived from an EMBL/GenBank/DDBJ whole genome shotgun (WGS) entry which is preliminary data.</text>
</comment>
<evidence type="ECO:0000256" key="6">
    <source>
        <dbReference type="SAM" id="MobiDB-lite"/>
    </source>
</evidence>
<evidence type="ECO:0000256" key="1">
    <source>
        <dbReference type="ARBA" id="ARBA00004123"/>
    </source>
</evidence>
<dbReference type="Pfam" id="PF04855">
    <property type="entry name" value="SNF5"/>
    <property type="match status" value="1"/>
</dbReference>
<evidence type="ECO:0000256" key="4">
    <source>
        <dbReference type="ARBA" id="ARBA00023163"/>
    </source>
</evidence>
<feature type="compositionally biased region" description="Acidic residues" evidence="6">
    <location>
        <begin position="387"/>
        <end position="405"/>
    </location>
</feature>
<feature type="compositionally biased region" description="Pro residues" evidence="6">
    <location>
        <begin position="52"/>
        <end position="61"/>
    </location>
</feature>
<dbReference type="Proteomes" id="UP000663853">
    <property type="component" value="Unassembled WGS sequence"/>
</dbReference>